<feature type="transmembrane region" description="Helical" evidence="2">
    <location>
        <begin position="103"/>
        <end position="123"/>
    </location>
</feature>
<dbReference type="Proteomes" id="UP000094172">
    <property type="component" value="Unassembled WGS sequence"/>
</dbReference>
<protein>
    <submittedName>
        <fullName evidence="3">Uncharacterized protein</fullName>
    </submittedName>
</protein>
<accession>A0A1E3VNA4</accession>
<keyword evidence="2" id="KW-0812">Transmembrane</keyword>
<evidence type="ECO:0000256" key="2">
    <source>
        <dbReference type="SAM" id="Phobius"/>
    </source>
</evidence>
<dbReference type="AlphaFoldDB" id="A0A1E3VNA4"/>
<keyword evidence="2" id="KW-0472">Membrane</keyword>
<evidence type="ECO:0000313" key="4">
    <source>
        <dbReference type="Proteomes" id="UP000094172"/>
    </source>
</evidence>
<dbReference type="RefSeq" id="WP_069444799.1">
    <property type="nucleotide sequence ID" value="NZ_LPWE01000012.1"/>
</dbReference>
<evidence type="ECO:0000313" key="3">
    <source>
        <dbReference type="EMBL" id="ODR94436.1"/>
    </source>
</evidence>
<feature type="transmembrane region" description="Helical" evidence="2">
    <location>
        <begin position="28"/>
        <end position="49"/>
    </location>
</feature>
<gene>
    <name evidence="3" type="ORF">AUC70_07155</name>
</gene>
<proteinExistence type="predicted"/>
<comment type="caution">
    <text evidence="3">The sequence shown here is derived from an EMBL/GenBank/DDBJ whole genome shotgun (WGS) entry which is preliminary data.</text>
</comment>
<dbReference type="EMBL" id="LPWE01000012">
    <property type="protein sequence ID" value="ODR94436.1"/>
    <property type="molecule type" value="Genomic_DNA"/>
</dbReference>
<sequence>MTVNSPQSGPDLDPSFIERERNRLAGRALSFLIGLNGIAALVLLTIVAMEPQATVDRKVTMAMLVFSGGALAALFSSFLAYVNRTVRLESPGRRELRRALRTVAILTVVGSGAAFLIGMNMVATTQAEKSSSHPKSRREDKPPKPPQIKSAALPAAFEVRWSFRA</sequence>
<reference evidence="3 4" key="1">
    <citation type="journal article" date="2016" name="Environ. Microbiol.">
        <title>New Methyloceanibacter diversity from North Sea sediments includes methanotroph containing solely the soluble methane monooxygenase.</title>
        <authorList>
            <person name="Vekeman B."/>
            <person name="Kerckhof F.M."/>
            <person name="Cremers G."/>
            <person name="de Vos P."/>
            <person name="Vandamme P."/>
            <person name="Boon N."/>
            <person name="Op den Camp H.J."/>
            <person name="Heylen K."/>
        </authorList>
    </citation>
    <scope>NUCLEOTIDE SEQUENCE [LARGE SCALE GENOMIC DNA]</scope>
    <source>
        <strain evidence="3 4">R-67176</strain>
    </source>
</reference>
<keyword evidence="4" id="KW-1185">Reference proteome</keyword>
<feature type="region of interest" description="Disordered" evidence="1">
    <location>
        <begin position="127"/>
        <end position="149"/>
    </location>
</feature>
<name>A0A1E3VNA4_9HYPH</name>
<feature type="transmembrane region" description="Helical" evidence="2">
    <location>
        <begin position="61"/>
        <end position="82"/>
    </location>
</feature>
<keyword evidence="2" id="KW-1133">Transmembrane helix</keyword>
<dbReference type="STRING" id="1774970.AUC70_07155"/>
<organism evidence="3 4">
    <name type="scientific">Methyloceanibacter stevinii</name>
    <dbReference type="NCBI Taxonomy" id="1774970"/>
    <lineage>
        <taxon>Bacteria</taxon>
        <taxon>Pseudomonadati</taxon>
        <taxon>Pseudomonadota</taxon>
        <taxon>Alphaproteobacteria</taxon>
        <taxon>Hyphomicrobiales</taxon>
        <taxon>Hyphomicrobiaceae</taxon>
        <taxon>Methyloceanibacter</taxon>
    </lineage>
</organism>
<evidence type="ECO:0000256" key="1">
    <source>
        <dbReference type="SAM" id="MobiDB-lite"/>
    </source>
</evidence>